<evidence type="ECO:0000313" key="5">
    <source>
        <dbReference type="Proteomes" id="UP001257962"/>
    </source>
</evidence>
<dbReference type="RefSeq" id="WP_311795947.1">
    <property type="nucleotide sequence ID" value="NZ_JARPXT010000011.1"/>
</dbReference>
<feature type="transmembrane region" description="Helical" evidence="2">
    <location>
        <begin position="9"/>
        <end position="32"/>
    </location>
</feature>
<feature type="domain" description="Peptidase C51" evidence="3">
    <location>
        <begin position="243"/>
        <end position="372"/>
    </location>
</feature>
<dbReference type="Pfam" id="PF05257">
    <property type="entry name" value="CHAP"/>
    <property type="match status" value="1"/>
</dbReference>
<keyword evidence="2" id="KW-0472">Membrane</keyword>
<protein>
    <submittedName>
        <fullName evidence="4">CHAP domain-containing protein</fullName>
    </submittedName>
</protein>
<comment type="caution">
    <text evidence="4">The sequence shown here is derived from an EMBL/GenBank/DDBJ whole genome shotgun (WGS) entry which is preliminary data.</text>
</comment>
<dbReference type="Gene3D" id="3.90.1720.10">
    <property type="entry name" value="endopeptidase domain like (from Nostoc punctiforme)"/>
    <property type="match status" value="1"/>
</dbReference>
<dbReference type="SUPFAM" id="SSF54001">
    <property type="entry name" value="Cysteine proteinases"/>
    <property type="match status" value="1"/>
</dbReference>
<reference evidence="4" key="1">
    <citation type="submission" date="2023-03" db="EMBL/GenBank/DDBJ databases">
        <authorList>
            <person name="Shen W."/>
            <person name="Cai J."/>
        </authorList>
    </citation>
    <scope>NUCLEOTIDE SEQUENCE</scope>
    <source>
        <strain evidence="4">Y3</strain>
    </source>
</reference>
<feature type="compositionally biased region" description="Polar residues" evidence="1">
    <location>
        <begin position="246"/>
        <end position="256"/>
    </location>
</feature>
<proteinExistence type="predicted"/>
<feature type="compositionally biased region" description="Polar residues" evidence="1">
    <location>
        <begin position="218"/>
        <end position="232"/>
    </location>
</feature>
<evidence type="ECO:0000256" key="2">
    <source>
        <dbReference type="SAM" id="Phobius"/>
    </source>
</evidence>
<feature type="region of interest" description="Disordered" evidence="1">
    <location>
        <begin position="211"/>
        <end position="258"/>
    </location>
</feature>
<dbReference type="AlphaFoldDB" id="A0AAJ2J0E0"/>
<evidence type="ECO:0000256" key="1">
    <source>
        <dbReference type="SAM" id="MobiDB-lite"/>
    </source>
</evidence>
<dbReference type="EMBL" id="JARPYC010000011">
    <property type="protein sequence ID" value="MDT2667598.1"/>
    <property type="molecule type" value="Genomic_DNA"/>
</dbReference>
<evidence type="ECO:0000313" key="4">
    <source>
        <dbReference type="EMBL" id="MDT2667598.1"/>
    </source>
</evidence>
<dbReference type="InterPro" id="IPR038765">
    <property type="entry name" value="Papain-like_cys_pep_sf"/>
</dbReference>
<gene>
    <name evidence="4" type="ORF">P7D34_10285</name>
</gene>
<organism evidence="4 5">
    <name type="scientific">Lactococcus petauri</name>
    <dbReference type="NCBI Taxonomy" id="1940789"/>
    <lineage>
        <taxon>Bacteria</taxon>
        <taxon>Bacillati</taxon>
        <taxon>Bacillota</taxon>
        <taxon>Bacilli</taxon>
        <taxon>Lactobacillales</taxon>
        <taxon>Streptococcaceae</taxon>
        <taxon>Lactococcus</taxon>
    </lineage>
</organism>
<accession>A0AAJ2J0E0</accession>
<dbReference type="Gene3D" id="1.10.530.10">
    <property type="match status" value="1"/>
</dbReference>
<keyword evidence="2" id="KW-1133">Transmembrane helix</keyword>
<dbReference type="InterPro" id="IPR007921">
    <property type="entry name" value="CHAP_dom"/>
</dbReference>
<dbReference type="Proteomes" id="UP001257962">
    <property type="component" value="Unassembled WGS sequence"/>
</dbReference>
<dbReference type="PROSITE" id="PS50911">
    <property type="entry name" value="CHAP"/>
    <property type="match status" value="1"/>
</dbReference>
<name>A0AAJ2J0E0_9LACT</name>
<keyword evidence="2" id="KW-0812">Transmembrane</keyword>
<evidence type="ECO:0000259" key="3">
    <source>
        <dbReference type="PROSITE" id="PS50911"/>
    </source>
</evidence>
<sequence length="374" mass="39837">MSKTANKIFWLVLANTGIWGILGFALVIFMLLTGTAKSLNSANADVVGGGQYSKGWSGGDAYHHDFLVQRYGIKAEQIDGYISSLGIKVDERATGKAFLKMQEESGIDVRVLIAFAQAESSFGTAGVAQQFPHANIFGYGAFDSNPNNGATYNNDQAVVAFRHTQIDQYGENTLAILDEAARTHNKPVYWTALDAGKTRATIMETLNKYIDDHGNTPDAPNNGGSQSGTGNVSPGIPSATIPKGYSVSNPQPQNILKPTGDPFPWGQCTWYCWGRLQQLGLSTNIPLGNAETWDDGGWPVSSTPKVHSIVVFAAGQAGAGDVGHVGIVEDVKSDGSILISEANFAGPNAGGLGITDYRIFSANDAKQFHYIQGK</sequence>